<proteinExistence type="predicted"/>
<protein>
    <recommendedName>
        <fullName evidence="5">Lipoprotein</fullName>
    </recommendedName>
</protein>
<organism evidence="3 4">
    <name type="scientific">Candidatus Desantisbacteria bacterium CG2_30_40_21</name>
    <dbReference type="NCBI Taxonomy" id="1817895"/>
    <lineage>
        <taxon>Bacteria</taxon>
        <taxon>Candidatus Desantisiibacteriota</taxon>
    </lineage>
</organism>
<evidence type="ECO:0000256" key="1">
    <source>
        <dbReference type="SAM" id="MobiDB-lite"/>
    </source>
</evidence>
<keyword evidence="2" id="KW-0732">Signal</keyword>
<feature type="compositionally biased region" description="Basic and acidic residues" evidence="1">
    <location>
        <begin position="174"/>
        <end position="188"/>
    </location>
</feature>
<dbReference type="EMBL" id="MNYI01000014">
    <property type="protein sequence ID" value="OIP43530.1"/>
    <property type="molecule type" value="Genomic_DNA"/>
</dbReference>
<feature type="region of interest" description="Disordered" evidence="1">
    <location>
        <begin position="174"/>
        <end position="194"/>
    </location>
</feature>
<comment type="caution">
    <text evidence="3">The sequence shown here is derived from an EMBL/GenBank/DDBJ whole genome shotgun (WGS) entry which is preliminary data.</text>
</comment>
<feature type="signal peptide" evidence="2">
    <location>
        <begin position="1"/>
        <end position="21"/>
    </location>
</feature>
<dbReference type="Gene3D" id="3.30.1660.40">
    <property type="entry name" value="FlgT, N-terminal domain"/>
    <property type="match status" value="1"/>
</dbReference>
<name>A0A1J5EFE8_9BACT</name>
<dbReference type="Proteomes" id="UP000183085">
    <property type="component" value="Unassembled WGS sequence"/>
</dbReference>
<feature type="chain" id="PRO_5012791905" description="Lipoprotein" evidence="2">
    <location>
        <begin position="22"/>
        <end position="194"/>
    </location>
</feature>
<evidence type="ECO:0000313" key="4">
    <source>
        <dbReference type="Proteomes" id="UP000183085"/>
    </source>
</evidence>
<dbReference type="STRING" id="1817895.AUJ95_00585"/>
<dbReference type="AlphaFoldDB" id="A0A1J5EFE8"/>
<reference evidence="3 4" key="1">
    <citation type="journal article" date="2016" name="Environ. Microbiol.">
        <title>Genomic resolution of a cold subsurface aquifer community provides metabolic insights for novel microbes adapted to high CO concentrations.</title>
        <authorList>
            <person name="Probst A.J."/>
            <person name="Castelle C.J."/>
            <person name="Singh A."/>
            <person name="Brown C.T."/>
            <person name="Anantharaman K."/>
            <person name="Sharon I."/>
            <person name="Hug L.A."/>
            <person name="Burstein D."/>
            <person name="Emerson J.B."/>
            <person name="Thomas B.C."/>
            <person name="Banfield J.F."/>
        </authorList>
    </citation>
    <scope>NUCLEOTIDE SEQUENCE [LARGE SCALE GENOMIC DNA]</scope>
    <source>
        <strain evidence="3">CG2_30_40_21</strain>
    </source>
</reference>
<gene>
    <name evidence="3" type="ORF">AUJ95_00585</name>
</gene>
<accession>A0A1J5EFE8</accession>
<dbReference type="PROSITE" id="PS51257">
    <property type="entry name" value="PROKAR_LIPOPROTEIN"/>
    <property type="match status" value="1"/>
</dbReference>
<evidence type="ECO:0008006" key="5">
    <source>
        <dbReference type="Google" id="ProtNLM"/>
    </source>
</evidence>
<evidence type="ECO:0000313" key="3">
    <source>
        <dbReference type="EMBL" id="OIP43530.1"/>
    </source>
</evidence>
<sequence length="194" mass="21492">MKYLLTCLMICLLFFCGCVTTKEMIIKPTVDTEVVEAEGQSPIIKDDITGAKNAALSDAQRAALGLVVGVFVTGETLVSKSVLLEENILGQTQGYIERWTILKESHDNEFYKVRIKAAVRKEDLAKKLNEMQWETKPSPIVAFWIDEYVEDTAVQTSAIGGQLSQHFINAGFRVSDDKPKDTSEDIEKQAGSAN</sequence>
<dbReference type="InterPro" id="IPR038180">
    <property type="entry name" value="FlgT_N_sf"/>
</dbReference>
<evidence type="ECO:0000256" key="2">
    <source>
        <dbReference type="SAM" id="SignalP"/>
    </source>
</evidence>